<dbReference type="AlphaFoldDB" id="A0AAV7NQB4"/>
<comment type="caution">
    <text evidence="1">The sequence shown here is derived from an EMBL/GenBank/DDBJ whole genome shotgun (WGS) entry which is preliminary data.</text>
</comment>
<gene>
    <name evidence="1" type="ORF">NDU88_005059</name>
</gene>
<keyword evidence="2" id="KW-1185">Reference proteome</keyword>
<evidence type="ECO:0000313" key="1">
    <source>
        <dbReference type="EMBL" id="KAJ1116854.1"/>
    </source>
</evidence>
<name>A0AAV7NQB4_PLEWA</name>
<evidence type="ECO:0000313" key="2">
    <source>
        <dbReference type="Proteomes" id="UP001066276"/>
    </source>
</evidence>
<proteinExistence type="predicted"/>
<dbReference type="Proteomes" id="UP001066276">
    <property type="component" value="Chromosome 8"/>
</dbReference>
<accession>A0AAV7NQB4</accession>
<dbReference type="EMBL" id="JANPWB010000012">
    <property type="protein sequence ID" value="KAJ1116854.1"/>
    <property type="molecule type" value="Genomic_DNA"/>
</dbReference>
<reference evidence="1" key="1">
    <citation type="journal article" date="2022" name="bioRxiv">
        <title>Sequencing and chromosome-scale assembly of the giantPleurodeles waltlgenome.</title>
        <authorList>
            <person name="Brown T."/>
            <person name="Elewa A."/>
            <person name="Iarovenko S."/>
            <person name="Subramanian E."/>
            <person name="Araus A.J."/>
            <person name="Petzold A."/>
            <person name="Susuki M."/>
            <person name="Suzuki K.-i.T."/>
            <person name="Hayashi T."/>
            <person name="Toyoda A."/>
            <person name="Oliveira C."/>
            <person name="Osipova E."/>
            <person name="Leigh N.D."/>
            <person name="Simon A."/>
            <person name="Yun M.H."/>
        </authorList>
    </citation>
    <scope>NUCLEOTIDE SEQUENCE</scope>
    <source>
        <strain evidence="1">20211129_DDA</strain>
        <tissue evidence="1">Liver</tissue>
    </source>
</reference>
<protein>
    <submittedName>
        <fullName evidence="1">Uncharacterized protein</fullName>
    </submittedName>
</protein>
<sequence>METRTNALETEVKATAKQTVAQEQQILDMQWKLEDAENRQQQNNLRILGIAEGLEGQDNRACIVLLLRRAFPDLNGWN</sequence>
<organism evidence="1 2">
    <name type="scientific">Pleurodeles waltl</name>
    <name type="common">Iberian ribbed newt</name>
    <dbReference type="NCBI Taxonomy" id="8319"/>
    <lineage>
        <taxon>Eukaryota</taxon>
        <taxon>Metazoa</taxon>
        <taxon>Chordata</taxon>
        <taxon>Craniata</taxon>
        <taxon>Vertebrata</taxon>
        <taxon>Euteleostomi</taxon>
        <taxon>Amphibia</taxon>
        <taxon>Batrachia</taxon>
        <taxon>Caudata</taxon>
        <taxon>Salamandroidea</taxon>
        <taxon>Salamandridae</taxon>
        <taxon>Pleurodelinae</taxon>
        <taxon>Pleurodeles</taxon>
    </lineage>
</organism>